<organism evidence="2 3">
    <name type="scientific">Tanacetum coccineum</name>
    <dbReference type="NCBI Taxonomy" id="301880"/>
    <lineage>
        <taxon>Eukaryota</taxon>
        <taxon>Viridiplantae</taxon>
        <taxon>Streptophyta</taxon>
        <taxon>Embryophyta</taxon>
        <taxon>Tracheophyta</taxon>
        <taxon>Spermatophyta</taxon>
        <taxon>Magnoliopsida</taxon>
        <taxon>eudicotyledons</taxon>
        <taxon>Gunneridae</taxon>
        <taxon>Pentapetalae</taxon>
        <taxon>asterids</taxon>
        <taxon>campanulids</taxon>
        <taxon>Asterales</taxon>
        <taxon>Asteraceae</taxon>
        <taxon>Asteroideae</taxon>
        <taxon>Anthemideae</taxon>
        <taxon>Anthemidinae</taxon>
        <taxon>Tanacetum</taxon>
    </lineage>
</organism>
<dbReference type="EMBL" id="BQNB010012619">
    <property type="protein sequence ID" value="GJT05841.1"/>
    <property type="molecule type" value="Genomic_DNA"/>
</dbReference>
<feature type="compositionally biased region" description="Basic and acidic residues" evidence="1">
    <location>
        <begin position="185"/>
        <end position="203"/>
    </location>
</feature>
<evidence type="ECO:0000313" key="2">
    <source>
        <dbReference type="EMBL" id="GJT05841.1"/>
    </source>
</evidence>
<evidence type="ECO:0000313" key="3">
    <source>
        <dbReference type="Proteomes" id="UP001151760"/>
    </source>
</evidence>
<name>A0ABQ5AT50_9ASTR</name>
<proteinExistence type="predicted"/>
<reference evidence="2" key="1">
    <citation type="journal article" date="2022" name="Int. J. Mol. Sci.">
        <title>Draft Genome of Tanacetum Coccineum: Genomic Comparison of Closely Related Tanacetum-Family Plants.</title>
        <authorList>
            <person name="Yamashiro T."/>
            <person name="Shiraishi A."/>
            <person name="Nakayama K."/>
            <person name="Satake H."/>
        </authorList>
    </citation>
    <scope>NUCLEOTIDE SEQUENCE</scope>
</reference>
<dbReference type="Proteomes" id="UP001151760">
    <property type="component" value="Unassembled WGS sequence"/>
</dbReference>
<accession>A0ABQ5AT50</accession>
<comment type="caution">
    <text evidence="2">The sequence shown here is derived from an EMBL/GenBank/DDBJ whole genome shotgun (WGS) entry which is preliminary data.</text>
</comment>
<sequence length="403" mass="46492">MIFISNVLGKSTNWDLQDQGVIDSGCSRHMTGKRPILMTMKEYDGGYVAFGGNPQKRENHMEKLWTIKTDNLDFGIYDYSRFTWVFFLATKDETSDILKSFITGIENLVDHNVKLETPKINRVAERRIGHLIEVKLERRTDLVVTCQRLYFCYHSLLLIQPYYQDPRVLMMMDSKTVSMMLENKVEDDPRKDSECKDQEKEDNINNTNNVNIAGNAAGTNEVNSVGGKTRIELPFDSNMPALEDNSIFDFSSDDEDDGAMADMNNLDITIQSKFIVMISSFGLTKERRLCIDLKKLMHEKFSDEFYWENLHSYWGLQSEAEEGCIIIYQDKYVAGNFNGNLGEFIEVKTASTPMETQKLLLKDKDGEEYDVHMYRLVIGSLMYLNLPRPDLDIMFCCVCCARY</sequence>
<keyword evidence="3" id="KW-1185">Reference proteome</keyword>
<evidence type="ECO:0000256" key="1">
    <source>
        <dbReference type="SAM" id="MobiDB-lite"/>
    </source>
</evidence>
<reference evidence="2" key="2">
    <citation type="submission" date="2022-01" db="EMBL/GenBank/DDBJ databases">
        <authorList>
            <person name="Yamashiro T."/>
            <person name="Shiraishi A."/>
            <person name="Satake H."/>
            <person name="Nakayama K."/>
        </authorList>
    </citation>
    <scope>NUCLEOTIDE SEQUENCE</scope>
</reference>
<feature type="compositionally biased region" description="Low complexity" evidence="1">
    <location>
        <begin position="204"/>
        <end position="216"/>
    </location>
</feature>
<protein>
    <submittedName>
        <fullName evidence="2">Uncharacterized protein</fullName>
    </submittedName>
</protein>
<feature type="region of interest" description="Disordered" evidence="1">
    <location>
        <begin position="185"/>
        <end position="216"/>
    </location>
</feature>
<gene>
    <name evidence="2" type="ORF">Tco_0840303</name>
</gene>